<protein>
    <recommendedName>
        <fullName evidence="17">Aprataxin-like protein</fullName>
        <ecNumber evidence="4">3.6.1.71</ecNumber>
        <ecNumber evidence="3">3.6.1.72</ecNumber>
    </recommendedName>
    <alternativeName>
        <fullName evidence="18">Hit family protein 3</fullName>
    </alternativeName>
</protein>
<dbReference type="GO" id="GO:0046872">
    <property type="term" value="F:metal ion binding"/>
    <property type="evidence" value="ECO:0007669"/>
    <property type="project" value="UniProtKB-KW"/>
</dbReference>
<evidence type="ECO:0000256" key="1">
    <source>
        <dbReference type="ARBA" id="ARBA00004123"/>
    </source>
</evidence>
<dbReference type="PANTHER" id="PTHR12486:SF4">
    <property type="entry name" value="APRATAXIN"/>
    <property type="match status" value="1"/>
</dbReference>
<evidence type="ECO:0000256" key="12">
    <source>
        <dbReference type="ARBA" id="ARBA00023242"/>
    </source>
</evidence>
<dbReference type="FunFam" id="3.30.428.10:FF:000017">
    <property type="entry name" value="Aprataxin-like protein"/>
    <property type="match status" value="1"/>
</dbReference>
<comment type="caution">
    <text evidence="22">The sequence shown here is derived from an EMBL/GenBank/DDBJ whole genome shotgun (WGS) entry which is preliminary data.</text>
</comment>
<name>A0A8H6JN89_9PEZI</name>
<evidence type="ECO:0000256" key="18">
    <source>
        <dbReference type="ARBA" id="ARBA00076243"/>
    </source>
</evidence>
<evidence type="ECO:0000256" key="7">
    <source>
        <dbReference type="ARBA" id="ARBA00022763"/>
    </source>
</evidence>
<dbReference type="GO" id="GO:0003697">
    <property type="term" value="F:single-stranded DNA binding"/>
    <property type="evidence" value="ECO:0007669"/>
    <property type="project" value="TreeGrafter"/>
</dbReference>
<evidence type="ECO:0000256" key="14">
    <source>
        <dbReference type="ARBA" id="ARBA00044639"/>
    </source>
</evidence>
<comment type="subcellular location">
    <subcellularLocation>
        <location evidence="2">Cytoplasm</location>
    </subcellularLocation>
    <subcellularLocation>
        <location evidence="1">Nucleus</location>
    </subcellularLocation>
</comment>
<keyword evidence="5" id="KW-0963">Cytoplasm</keyword>
<accession>A0A8H6JN89</accession>
<reference evidence="22 23" key="1">
    <citation type="journal article" date="2020" name="Phytopathology">
        <title>Genome Sequence Resources of Colletotrichum truncatum, C. plurivorum, C. musicola, and C. sojae: Four Species Pathogenic to Soybean (Glycine max).</title>
        <authorList>
            <person name="Rogerio F."/>
            <person name="Boufleur T.R."/>
            <person name="Ciampi-Guillardi M."/>
            <person name="Sukno S.A."/>
            <person name="Thon M.R."/>
            <person name="Massola Junior N.S."/>
            <person name="Baroncelli R."/>
        </authorList>
    </citation>
    <scope>NUCLEOTIDE SEQUENCE [LARGE SCALE GENOMIC DNA]</scope>
    <source>
        <strain evidence="22 23">LFN0009</strain>
    </source>
</reference>
<dbReference type="Gene3D" id="3.30.428.10">
    <property type="entry name" value="HIT-like"/>
    <property type="match status" value="1"/>
</dbReference>
<dbReference type="Pfam" id="PF16278">
    <property type="entry name" value="zf-C2HE"/>
    <property type="match status" value="1"/>
</dbReference>
<gene>
    <name evidence="22" type="ORF">CSOJ01_03290</name>
</gene>
<organism evidence="22 23">
    <name type="scientific">Colletotrichum sojae</name>
    <dbReference type="NCBI Taxonomy" id="2175907"/>
    <lineage>
        <taxon>Eukaryota</taxon>
        <taxon>Fungi</taxon>
        <taxon>Dikarya</taxon>
        <taxon>Ascomycota</taxon>
        <taxon>Pezizomycotina</taxon>
        <taxon>Sordariomycetes</taxon>
        <taxon>Hypocreomycetidae</taxon>
        <taxon>Glomerellales</taxon>
        <taxon>Glomerellaceae</taxon>
        <taxon>Colletotrichum</taxon>
        <taxon>Colletotrichum orchidearum species complex</taxon>
    </lineage>
</organism>
<dbReference type="EMBL" id="WIGN01000032">
    <property type="protein sequence ID" value="KAF6815811.1"/>
    <property type="molecule type" value="Genomic_DNA"/>
</dbReference>
<evidence type="ECO:0000313" key="22">
    <source>
        <dbReference type="EMBL" id="KAF6815811.1"/>
    </source>
</evidence>
<dbReference type="SUPFAM" id="SSF54197">
    <property type="entry name" value="HIT-like"/>
    <property type="match status" value="1"/>
</dbReference>
<sequence length="280" mass="31613">MAGVDSDPEDAITVDEIEGTASAPAPAAPPNAFTELMTRKRKSEPTPGPAKSSRGKHHRSRDGLGVYIEDPASFPASRVIYHNDDFVAINDLYPKASIHTLLLPRSPAHSLLHPLEAFDDPEFLAKVQKEVLKLKNLVAKELQRRFTRGSKAEGAREAVLDGRVEAEGGELPKGRDWHAEIITGIHAHPSMNHLHVHVLSREMHSECLKHRKHYNSFNTPFLIDVADFPLAEDDPRRHPGHEGYLMKRDLVCWRCDKNFGNQFARLKEHLNVEFVEWKKE</sequence>
<dbReference type="GO" id="GO:0005737">
    <property type="term" value="C:cytoplasm"/>
    <property type="evidence" value="ECO:0007669"/>
    <property type="project" value="UniProtKB-SubCell"/>
</dbReference>
<comment type="catalytic activity">
    <reaction evidence="13">
        <text>a 3'-end 2'-deoxyribonucleotide-3'-diphospho-5'-guanosine-DNA + H2O = a 3'-end 2'-deoxyribonucleotide 3'-phosphate-DNA + GMP + 2 H(+)</text>
        <dbReference type="Rhea" id="RHEA:52140"/>
        <dbReference type="Rhea" id="RHEA-COMP:13186"/>
        <dbReference type="Rhea" id="RHEA-COMP:13187"/>
        <dbReference type="ChEBI" id="CHEBI:15377"/>
        <dbReference type="ChEBI" id="CHEBI:15378"/>
        <dbReference type="ChEBI" id="CHEBI:58115"/>
        <dbReference type="ChEBI" id="CHEBI:136419"/>
        <dbReference type="ChEBI" id="CHEBI:136420"/>
        <dbReference type="EC" id="3.6.1.72"/>
    </reaction>
</comment>
<evidence type="ECO:0000256" key="3">
    <source>
        <dbReference type="ARBA" id="ARBA00012495"/>
    </source>
</evidence>
<evidence type="ECO:0000256" key="8">
    <source>
        <dbReference type="ARBA" id="ARBA00022801"/>
    </source>
</evidence>
<dbReference type="GO" id="GO:1990165">
    <property type="term" value="F:single-strand break-containing DNA binding"/>
    <property type="evidence" value="ECO:0007669"/>
    <property type="project" value="TreeGrafter"/>
</dbReference>
<keyword evidence="10" id="KW-0238">DNA-binding</keyword>
<evidence type="ECO:0000256" key="17">
    <source>
        <dbReference type="ARBA" id="ARBA00068941"/>
    </source>
</evidence>
<comment type="catalytic activity">
    <reaction evidence="15">
        <text>a 5'-end adenosine-5'-diphospho-5'-ribonucleoside-2'-deoxyribonucleotide-DNA + H2O = a 5'-end 5'-phospho-ribonucleoside-2'-deoxyribonucleotide-DNA + AMP + 2 H(+)</text>
        <dbReference type="Rhea" id="RHEA:52132"/>
        <dbReference type="Rhea" id="RHEA-COMP:13182"/>
        <dbReference type="Rhea" id="RHEA-COMP:13183"/>
        <dbReference type="ChEBI" id="CHEBI:15377"/>
        <dbReference type="ChEBI" id="CHEBI:15378"/>
        <dbReference type="ChEBI" id="CHEBI:136414"/>
        <dbReference type="ChEBI" id="CHEBI:136415"/>
        <dbReference type="ChEBI" id="CHEBI:456215"/>
        <dbReference type="EC" id="3.6.1.71"/>
    </reaction>
</comment>
<dbReference type="GO" id="GO:0000012">
    <property type="term" value="P:single strand break repair"/>
    <property type="evidence" value="ECO:0007669"/>
    <property type="project" value="TreeGrafter"/>
</dbReference>
<dbReference type="GO" id="GO:0030983">
    <property type="term" value="F:mismatched DNA binding"/>
    <property type="evidence" value="ECO:0007669"/>
    <property type="project" value="TreeGrafter"/>
</dbReference>
<dbReference type="AlphaFoldDB" id="A0A8H6JN89"/>
<feature type="region of interest" description="Disordered" evidence="19">
    <location>
        <begin position="1"/>
        <end position="62"/>
    </location>
</feature>
<dbReference type="GO" id="GO:0120108">
    <property type="term" value="F:DNA-3'-diphospho-5'-guanosine diphosphatase activity"/>
    <property type="evidence" value="ECO:0007669"/>
    <property type="project" value="UniProtKB-EC"/>
</dbReference>
<dbReference type="EC" id="3.6.1.72" evidence="3"/>
<feature type="compositionally biased region" description="Acidic residues" evidence="19">
    <location>
        <begin position="1"/>
        <end position="18"/>
    </location>
</feature>
<evidence type="ECO:0000256" key="6">
    <source>
        <dbReference type="ARBA" id="ARBA00022723"/>
    </source>
</evidence>
<evidence type="ECO:0000256" key="4">
    <source>
        <dbReference type="ARBA" id="ARBA00012496"/>
    </source>
</evidence>
<feature type="domain" description="HIT" evidence="20">
    <location>
        <begin position="77"/>
        <end position="202"/>
    </location>
</feature>
<keyword evidence="6" id="KW-0479">Metal-binding</keyword>
<dbReference type="GO" id="GO:0005634">
    <property type="term" value="C:nucleus"/>
    <property type="evidence" value="ECO:0007669"/>
    <property type="project" value="UniProtKB-SubCell"/>
</dbReference>
<dbReference type="Pfam" id="PF01230">
    <property type="entry name" value="HIT"/>
    <property type="match status" value="1"/>
</dbReference>
<proteinExistence type="predicted"/>
<comment type="catalytic activity">
    <reaction evidence="14">
        <text>a 5'-end adenosine-5'-diphospho-5'-2'-deoxyribonucleoside-DNA + H2O = a 5'-end 5'-phospho-2'-deoxyribonucleoside-DNA + AMP + 2 H(+)</text>
        <dbReference type="Rhea" id="RHEA:52128"/>
        <dbReference type="Rhea" id="RHEA-COMP:13180"/>
        <dbReference type="Rhea" id="RHEA-COMP:13181"/>
        <dbReference type="ChEBI" id="CHEBI:15377"/>
        <dbReference type="ChEBI" id="CHEBI:15378"/>
        <dbReference type="ChEBI" id="CHEBI:136412"/>
        <dbReference type="ChEBI" id="CHEBI:136413"/>
        <dbReference type="ChEBI" id="CHEBI:456215"/>
        <dbReference type="EC" id="3.6.1.71"/>
    </reaction>
</comment>
<dbReference type="GO" id="GO:0033699">
    <property type="term" value="F:DNA 5'-adenosine monophosphate hydrolase activity"/>
    <property type="evidence" value="ECO:0007669"/>
    <property type="project" value="UniProtKB-EC"/>
</dbReference>
<evidence type="ECO:0000256" key="11">
    <source>
        <dbReference type="ARBA" id="ARBA00023204"/>
    </source>
</evidence>
<evidence type="ECO:0000259" key="21">
    <source>
        <dbReference type="Pfam" id="PF16278"/>
    </source>
</evidence>
<dbReference type="InterPro" id="IPR036265">
    <property type="entry name" value="HIT-like_sf"/>
</dbReference>
<comment type="function">
    <text evidence="16">DNA-binding protein involved in single-strand DNA break repair, double-strand DNA break repair and base excision repair. Resolves abortive DNA ligation intermediates formed either at base excision sites, or when DNA ligases attempt to repair non-ligatable breaks induced by reactive oxygen species. Catalyzes the release of adenylate groups covalently linked to 5'-phosphate termini, resulting in the production of 5'-phosphate termini that can be efficiently rejoined. Likewise, catalyzes the release of 3'-linked guanosine (DNAppG) and inosine (DNAppI) from DNA, but has higher specific activity with 5'-linked adenosine (AppDNA).</text>
</comment>
<keyword evidence="11" id="KW-0234">DNA repair</keyword>
<evidence type="ECO:0000256" key="5">
    <source>
        <dbReference type="ARBA" id="ARBA00022490"/>
    </source>
</evidence>
<keyword evidence="8" id="KW-0378">Hydrolase</keyword>
<dbReference type="GO" id="GO:0003725">
    <property type="term" value="F:double-stranded RNA binding"/>
    <property type="evidence" value="ECO:0007669"/>
    <property type="project" value="TreeGrafter"/>
</dbReference>
<dbReference type="EC" id="3.6.1.71" evidence="4"/>
<evidence type="ECO:0000256" key="2">
    <source>
        <dbReference type="ARBA" id="ARBA00004496"/>
    </source>
</evidence>
<evidence type="ECO:0000256" key="13">
    <source>
        <dbReference type="ARBA" id="ARBA00024601"/>
    </source>
</evidence>
<dbReference type="Proteomes" id="UP000652219">
    <property type="component" value="Unassembled WGS sequence"/>
</dbReference>
<evidence type="ECO:0000259" key="20">
    <source>
        <dbReference type="Pfam" id="PF01230"/>
    </source>
</evidence>
<keyword evidence="9" id="KW-0862">Zinc</keyword>
<feature type="domain" description="Aprataxin C2HE/C2H2/C2HC zinc finger" evidence="21">
    <location>
        <begin position="218"/>
        <end position="274"/>
    </location>
</feature>
<evidence type="ECO:0000256" key="9">
    <source>
        <dbReference type="ARBA" id="ARBA00022833"/>
    </source>
</evidence>
<evidence type="ECO:0000256" key="10">
    <source>
        <dbReference type="ARBA" id="ARBA00023125"/>
    </source>
</evidence>
<evidence type="ECO:0000313" key="23">
    <source>
        <dbReference type="Proteomes" id="UP000652219"/>
    </source>
</evidence>
<keyword evidence="23" id="KW-1185">Reference proteome</keyword>
<keyword evidence="7" id="KW-0227">DNA damage</keyword>
<keyword evidence="12" id="KW-0539">Nucleus</keyword>
<dbReference type="InterPro" id="IPR032566">
    <property type="entry name" value="Znf-C2HE"/>
</dbReference>
<evidence type="ECO:0000256" key="16">
    <source>
        <dbReference type="ARBA" id="ARBA00059438"/>
    </source>
</evidence>
<evidence type="ECO:0000256" key="19">
    <source>
        <dbReference type="SAM" id="MobiDB-lite"/>
    </source>
</evidence>
<dbReference type="InterPro" id="IPR011146">
    <property type="entry name" value="HIT-like"/>
</dbReference>
<dbReference type="PANTHER" id="PTHR12486">
    <property type="entry name" value="APRATAXIN-RELATED"/>
    <property type="match status" value="1"/>
</dbReference>
<evidence type="ECO:0000256" key="15">
    <source>
        <dbReference type="ARBA" id="ARBA00044713"/>
    </source>
</evidence>